<dbReference type="PROSITE" id="PS51257">
    <property type="entry name" value="PROKAR_LIPOPROTEIN"/>
    <property type="match status" value="1"/>
</dbReference>
<organism evidence="2 3">
    <name type="scientific">Nocardioides humi</name>
    <dbReference type="NCBI Taxonomy" id="449461"/>
    <lineage>
        <taxon>Bacteria</taxon>
        <taxon>Bacillati</taxon>
        <taxon>Actinomycetota</taxon>
        <taxon>Actinomycetes</taxon>
        <taxon>Propionibacteriales</taxon>
        <taxon>Nocardioidaceae</taxon>
        <taxon>Nocardioides</taxon>
    </lineage>
</organism>
<name>A0ABN2BGR1_9ACTN</name>
<accession>A0ABN2BGR1</accession>
<feature type="signal peptide" evidence="1">
    <location>
        <begin position="1"/>
        <end position="31"/>
    </location>
</feature>
<protein>
    <submittedName>
        <fullName evidence="2">Uncharacterized protein</fullName>
    </submittedName>
</protein>
<keyword evidence="3" id="KW-1185">Reference proteome</keyword>
<comment type="caution">
    <text evidence="2">The sequence shown here is derived from an EMBL/GenBank/DDBJ whole genome shotgun (WGS) entry which is preliminary data.</text>
</comment>
<reference evidence="2 3" key="1">
    <citation type="journal article" date="2019" name="Int. J. Syst. Evol. Microbiol.">
        <title>The Global Catalogue of Microorganisms (GCM) 10K type strain sequencing project: providing services to taxonomists for standard genome sequencing and annotation.</title>
        <authorList>
            <consortium name="The Broad Institute Genomics Platform"/>
            <consortium name="The Broad Institute Genome Sequencing Center for Infectious Disease"/>
            <person name="Wu L."/>
            <person name="Ma J."/>
        </authorList>
    </citation>
    <scope>NUCLEOTIDE SEQUENCE [LARGE SCALE GENOMIC DNA]</scope>
    <source>
        <strain evidence="2 3">JCM 14942</strain>
    </source>
</reference>
<dbReference type="EMBL" id="BAAAOR010000038">
    <property type="protein sequence ID" value="GAA1540679.1"/>
    <property type="molecule type" value="Genomic_DNA"/>
</dbReference>
<evidence type="ECO:0000313" key="3">
    <source>
        <dbReference type="Proteomes" id="UP001500842"/>
    </source>
</evidence>
<dbReference type="RefSeq" id="WP_141006243.1">
    <property type="nucleotide sequence ID" value="NZ_BAAAOR010000038.1"/>
</dbReference>
<sequence>MTRLQALALLTCGVLAGTLLAVLGTAAPAVAATGCTGALGPGQVRFTWVGGDGAWTDPAHWQVAGAAIDHDVPTYYGNRPETDDSTRGFVCIQPASPVTITLDGNAHVHVLALDVANATLVATGARVMVYGAAASHGSTIHPSATLRLRGSTLGGPGRIDVRGRVVWGETGFGVGTLDNDHCADFPAGEAVAACPAATTGTLRVDAGGLVEVLGRGVNLSDGYTVRVASGGRLRIAGPGYVAADRDTTIAVETGGVVELAGDASVFEGKPNGRPATDLAAFDNRGTVLKSAGAGASALNVAYDAHAGQGRVEVRAGGLSIAGATPVTADLSAGARLGTASCGGTGPATDLARPCVPGTSATDPQIAVLAPQQAAAGVVLQEGTTITQTGDLQPAVSIVSPPVVATLHLEVRDARPAAELVVFRSRPGLQERIPLCGAGGALPPGVTACIVGRRGGGGVSQLQVVTTDPAGLWSLRPSAVDFVRLVDPLVGAREGCAVSQPAYPFVAHEQIRLARSGVYSVHLSPVENAPTAGPPVFTGLGGPGVTTVPIPVTSSGWVAVVATGANGLPESTGSFRVVATPAVAFRKRSRAAVAGRPFVIEGRVRPKGRRTVELYAVRLTGRSGVLARTAVKARTDKKGRFRVVHRPKKAGRWVYAVRVRGKGGLSAAMSRQAVRVTVRRPAPRPAPPTVVRNVRAAETTTTGQTASPVDPLDLIGPFYPGRRTASAPACRFQVAR</sequence>
<keyword evidence="1" id="KW-0732">Signal</keyword>
<evidence type="ECO:0000313" key="2">
    <source>
        <dbReference type="EMBL" id="GAA1540679.1"/>
    </source>
</evidence>
<proteinExistence type="predicted"/>
<gene>
    <name evidence="2" type="ORF">GCM10009788_49330</name>
</gene>
<dbReference type="Proteomes" id="UP001500842">
    <property type="component" value="Unassembled WGS sequence"/>
</dbReference>
<feature type="chain" id="PRO_5046336180" evidence="1">
    <location>
        <begin position="32"/>
        <end position="735"/>
    </location>
</feature>
<evidence type="ECO:0000256" key="1">
    <source>
        <dbReference type="SAM" id="SignalP"/>
    </source>
</evidence>